<feature type="compositionally biased region" description="Low complexity" evidence="3">
    <location>
        <begin position="1713"/>
        <end position="1748"/>
    </location>
</feature>
<dbReference type="Proteomes" id="UP000274922">
    <property type="component" value="Unassembled WGS sequence"/>
</dbReference>
<protein>
    <recommendedName>
        <fullName evidence="4">BTB domain-containing protein</fullName>
    </recommendedName>
</protein>
<evidence type="ECO:0000259" key="4">
    <source>
        <dbReference type="PROSITE" id="PS50097"/>
    </source>
</evidence>
<feature type="region of interest" description="Disordered" evidence="3">
    <location>
        <begin position="1610"/>
        <end position="1636"/>
    </location>
</feature>
<dbReference type="PROSITE" id="PS50012">
    <property type="entry name" value="RCC1_3"/>
    <property type="match status" value="2"/>
</dbReference>
<dbReference type="SUPFAM" id="SSF54695">
    <property type="entry name" value="POZ domain"/>
    <property type="match status" value="1"/>
</dbReference>
<feature type="compositionally biased region" description="Basic residues" evidence="3">
    <location>
        <begin position="1702"/>
        <end position="1712"/>
    </location>
</feature>
<feature type="compositionally biased region" description="Acidic residues" evidence="3">
    <location>
        <begin position="257"/>
        <end position="267"/>
    </location>
</feature>
<reference evidence="6" key="1">
    <citation type="journal article" date="2018" name="Nat. Microbiol.">
        <title>Leveraging single-cell genomics to expand the fungal tree of life.</title>
        <authorList>
            <person name="Ahrendt S.R."/>
            <person name="Quandt C.A."/>
            <person name="Ciobanu D."/>
            <person name="Clum A."/>
            <person name="Salamov A."/>
            <person name="Andreopoulos B."/>
            <person name="Cheng J.F."/>
            <person name="Woyke T."/>
            <person name="Pelin A."/>
            <person name="Henrissat B."/>
            <person name="Reynolds N.K."/>
            <person name="Benny G.L."/>
            <person name="Smith M.E."/>
            <person name="James T.Y."/>
            <person name="Grigoriev I.V."/>
        </authorList>
    </citation>
    <scope>NUCLEOTIDE SEQUENCE [LARGE SCALE GENOMIC DNA]</scope>
    <source>
        <strain evidence="6">ATCC 52028</strain>
    </source>
</reference>
<dbReference type="InterPro" id="IPR051625">
    <property type="entry name" value="Signaling_Regulatory_Domain"/>
</dbReference>
<feature type="compositionally biased region" description="Basic and acidic residues" evidence="3">
    <location>
        <begin position="894"/>
        <end position="926"/>
    </location>
</feature>
<dbReference type="PANTHER" id="PTHR22872">
    <property type="entry name" value="BTK-BINDING PROTEIN-RELATED"/>
    <property type="match status" value="1"/>
</dbReference>
<dbReference type="Gene3D" id="2.130.10.30">
    <property type="entry name" value="Regulator of chromosome condensation 1/beta-lactamase-inhibitor protein II"/>
    <property type="match status" value="1"/>
</dbReference>
<dbReference type="PANTHER" id="PTHR22872:SF2">
    <property type="entry name" value="INHIBITOR OF BRUTON TYROSINE KINASE"/>
    <property type="match status" value="1"/>
</dbReference>
<feature type="region of interest" description="Disordered" evidence="3">
    <location>
        <begin position="1650"/>
        <end position="1748"/>
    </location>
</feature>
<dbReference type="OrthoDB" id="1893551at2759"/>
<dbReference type="InterPro" id="IPR036770">
    <property type="entry name" value="Ankyrin_rpt-contain_sf"/>
</dbReference>
<proteinExistence type="predicted"/>
<dbReference type="InterPro" id="IPR009091">
    <property type="entry name" value="RCC1/BLIP-II"/>
</dbReference>
<dbReference type="SUPFAM" id="SSF50985">
    <property type="entry name" value="RCC1/BLIP-II"/>
    <property type="match status" value="1"/>
</dbReference>
<dbReference type="CDD" id="cd18186">
    <property type="entry name" value="BTB_POZ_ZBTB_KLHL-like"/>
    <property type="match status" value="1"/>
</dbReference>
<dbReference type="InterPro" id="IPR000210">
    <property type="entry name" value="BTB/POZ_dom"/>
</dbReference>
<accession>A0A4P9X7F6</accession>
<dbReference type="Gene3D" id="1.25.40.20">
    <property type="entry name" value="Ankyrin repeat-containing domain"/>
    <property type="match status" value="1"/>
</dbReference>
<feature type="repeat" description="RCC1" evidence="2">
    <location>
        <begin position="420"/>
        <end position="477"/>
    </location>
</feature>
<feature type="domain" description="BTB" evidence="4">
    <location>
        <begin position="1038"/>
        <end position="1109"/>
    </location>
</feature>
<feature type="region of interest" description="Disordered" evidence="3">
    <location>
        <begin position="1556"/>
        <end position="1591"/>
    </location>
</feature>
<dbReference type="SMART" id="SM00248">
    <property type="entry name" value="ANK"/>
    <property type="match status" value="2"/>
</dbReference>
<feature type="region of interest" description="Disordered" evidence="3">
    <location>
        <begin position="239"/>
        <end position="267"/>
    </location>
</feature>
<feature type="region of interest" description="Disordered" evidence="3">
    <location>
        <begin position="882"/>
        <end position="935"/>
    </location>
</feature>
<feature type="region of interest" description="Disordered" evidence="3">
    <location>
        <begin position="1468"/>
        <end position="1495"/>
    </location>
</feature>
<feature type="region of interest" description="Disordered" evidence="3">
    <location>
        <begin position="1346"/>
        <end position="1437"/>
    </location>
</feature>
<sequence>MASKPRGATRFPAAPEPLAQALYEAVIAGEAARVDQILRHRRQTPQLVKQWHVIDASLHCRATSRSAPSASSSVSSSVSTASAGASMAASAATAASAALWDPQGCTLLHLVYRRRHRDVLWRLLDEPDVSPNAVDRENGWSLLHHALFDGELQIAFTILERRPDTDLFLCDRDGDTPLDVLRASLRRSEDPVGFCVSCVPNAYNPMVFLEPQPPRLGGARAAASRQQDANAFGSLAFASADASPGRSSDWGRNVGGDDSDNDNGDDGDEFVTVLFPHRFKTTKRFRARRFRGTRRLDPAATALSDLRAFRPRHPWHRRTAWPETGATDDDGAAAPHTLPRWRRYDQAFQHSVWTWGDNSNLVLGHGSQSHAAPLAPLRLHVARGAAPAASLRALLARAAPHVKPHAVSAAHCHMIVPTADALFVHGFGSNGRLGTGDTSSQLYPFALAPRASAPDWDPAAVVATAAGPDHSVFVLEDGSVWTCGSNLSGQLGYRVDGDVGHVPRKVPLPSSIRWVSAAANKYHTVVAADNGEVWSWGADYGQLGSLRSEHATTATTTVTATAMLAAAAATHRPHPVQSMPRRMDSIDPRNGVLALAAGRTTTAVLDRGGAVWVIHQNQRIVLHAPHAPDSDTRGRPYGSEVHECPLRKKFSTSDPYARGDNVDDPAWRHYNATWFDTLMPAYQMPTVSIQIGPDDMMSLVTADGSVYLWTPPQVAVASSSTAAAAAAGGGRRGTDEGSARDGVLRRVWAPTRHRATRAAVGKGGVVVIATALGDVYQGTPRRHARPRPSLQASVPTPFAWDLYRFERVRYAHHAIDVLATTSGAFGLIRRDPTYSLLPFHKIEQSIPFRTLCNKSIELPESAMAPSPRWLVASVTNTNATLATNAPVGVPAVDGTDKDNDKDSDKDSDKDKNKNKDNGKDNNKDNGSDMAGGVRLDPTATTLCPLHEMVTVTRQLASGKQLIESVPLRLLAVVHPVFRPLAAGQPLPPRARLPRGVSVRRMGDTWHLLVSPDADYWDLMKPRHLRETLCAAQAANHATDVVLLLANGARRYAHSAVLASQAEFFRARFDAPWATAYDAEGRIVSDWPDTDPAVADVALRIWYGEMDPEAAFEPLRMASSFSTTPLASSSWSFSASLAAALAAASSSSAPSTSSLLSSEVAVFLHRLGAVVDFAEAVSSLSLRIAVAQVIIPFLGLPTLTPILDLASFCIGSKWFPGVCDRPDPVSLLLPYVARFTIAHLTDFIEQQQYAAVDPSVWELLENHLRVGQCQAFIRTHRRASHYIEQYYPPPVMVPFGPTTSSSSLSSSPSRASSPSRPLPDLLDTLHLSETSDAATLTADTTTAVTAVTTTHRDPLSESSSAADLDSDAAPAPAPAPALVSSSTPTPAPARVTKSEDGDWESVPLEPLVIPPIPGEHRPKASSATAAASRSTLSARRQKTESITASAAAAAAPAAASSVVTSPWAVVQPVAPSPTSPAVTASVPRPPPDSARGRAPAPGVIIAAPPLRRSSASTSATSTSAALVAGPGADAALTPRPSPSLVAPLPVFTIMPTATFASQKERKRAQRLQQQQQRKQSTAASSPASVTPPPAAWGAVPRASAAALILPGSAAVGPSASRLSAPTPPTTSTPLHPSAAAAMWSRGRRAIVATEAGPASSAGSVTGGSGGEPSASATASGATPATATATATASTPASASLPAPVTRSFHHRTPRNRHAPAAVSVAPSPSPSPGAVAGSPSPSASTSIPTPTLTPVLKRAPMSLLAIQAEEQARTQRQQAEESGDGRSRTLAQIQIEESARTALLVFYRATQDDPDAGEWWTISSAS</sequence>
<evidence type="ECO:0000313" key="6">
    <source>
        <dbReference type="Proteomes" id="UP000274922"/>
    </source>
</evidence>
<dbReference type="SUPFAM" id="SSF48403">
    <property type="entry name" value="Ankyrin repeat"/>
    <property type="match status" value="1"/>
</dbReference>
<keyword evidence="1" id="KW-0677">Repeat</keyword>
<dbReference type="Pfam" id="PF00415">
    <property type="entry name" value="RCC1"/>
    <property type="match status" value="1"/>
</dbReference>
<dbReference type="PROSITE" id="PS50097">
    <property type="entry name" value="BTB"/>
    <property type="match status" value="1"/>
</dbReference>
<keyword evidence="6" id="KW-1185">Reference proteome</keyword>
<dbReference type="STRING" id="1555241.A0A4P9X7F6"/>
<organism evidence="5 6">
    <name type="scientific">Caulochytrium protostelioides</name>
    <dbReference type="NCBI Taxonomy" id="1555241"/>
    <lineage>
        <taxon>Eukaryota</taxon>
        <taxon>Fungi</taxon>
        <taxon>Fungi incertae sedis</taxon>
        <taxon>Chytridiomycota</taxon>
        <taxon>Chytridiomycota incertae sedis</taxon>
        <taxon>Chytridiomycetes</taxon>
        <taxon>Caulochytriales</taxon>
        <taxon>Caulochytriaceae</taxon>
        <taxon>Caulochytrium</taxon>
    </lineage>
</organism>
<feature type="region of interest" description="Disordered" evidence="3">
    <location>
        <begin position="1297"/>
        <end position="1321"/>
    </location>
</feature>
<evidence type="ECO:0000256" key="2">
    <source>
        <dbReference type="PROSITE-ProRule" id="PRU00235"/>
    </source>
</evidence>
<feature type="compositionally biased region" description="Low complexity" evidence="3">
    <location>
        <begin position="1355"/>
        <end position="1383"/>
    </location>
</feature>
<gene>
    <name evidence="5" type="ORF">CXG81DRAFT_18994</name>
</gene>
<evidence type="ECO:0000256" key="1">
    <source>
        <dbReference type="ARBA" id="ARBA00022737"/>
    </source>
</evidence>
<dbReference type="InterPro" id="IPR000408">
    <property type="entry name" value="Reg_chr_condens"/>
</dbReference>
<dbReference type="InterPro" id="IPR011333">
    <property type="entry name" value="SKP1/BTB/POZ_sf"/>
</dbReference>
<feature type="compositionally biased region" description="Low complexity" evidence="3">
    <location>
        <begin position="1626"/>
        <end position="1636"/>
    </location>
</feature>
<feature type="repeat" description="RCC1" evidence="2">
    <location>
        <begin position="478"/>
        <end position="530"/>
    </location>
</feature>
<feature type="compositionally biased region" description="Low complexity" evidence="3">
    <location>
        <begin position="1565"/>
        <end position="1583"/>
    </location>
</feature>
<feature type="compositionally biased region" description="Low complexity" evidence="3">
    <location>
        <begin position="1419"/>
        <end position="1433"/>
    </location>
</feature>
<feature type="compositionally biased region" description="Low complexity" evidence="3">
    <location>
        <begin position="1666"/>
        <end position="1698"/>
    </location>
</feature>
<dbReference type="InterPro" id="IPR002110">
    <property type="entry name" value="Ankyrin_rpt"/>
</dbReference>
<name>A0A4P9X7F6_9FUNG</name>
<dbReference type="Gene3D" id="3.30.710.10">
    <property type="entry name" value="Potassium Channel Kv1.1, Chain A"/>
    <property type="match status" value="1"/>
</dbReference>
<evidence type="ECO:0000256" key="3">
    <source>
        <dbReference type="SAM" id="MobiDB-lite"/>
    </source>
</evidence>
<dbReference type="EMBL" id="ML014182">
    <property type="protein sequence ID" value="RKP01174.1"/>
    <property type="molecule type" value="Genomic_DNA"/>
</dbReference>
<evidence type="ECO:0000313" key="5">
    <source>
        <dbReference type="EMBL" id="RKP01174.1"/>
    </source>
</evidence>